<feature type="region of interest" description="Disordered" evidence="1">
    <location>
        <begin position="71"/>
        <end position="127"/>
    </location>
</feature>
<dbReference type="EMBL" id="AZHD01000001">
    <property type="protein sequence ID" value="OAA67934.1"/>
    <property type="molecule type" value="Genomic_DNA"/>
</dbReference>
<protein>
    <submittedName>
        <fullName evidence="3">Uncharacterized protein</fullName>
    </submittedName>
</protein>
<evidence type="ECO:0000313" key="3">
    <source>
        <dbReference type="EMBL" id="OAA67934.1"/>
    </source>
</evidence>
<sequence length="254" mass="25767">MSASQLLALVALAPWAAGSPVRPRAEADDTTTPSNIWTFPFAPTVTISVPPTFTTSVGGLVPDPVGWGPFVPPTNIPGGPLVPDNPNGDDNDNDGGNDNDDDDDDDDGNTGWPGFGGSFYPPRAAAPRAAPIPSTAVVSAATKTKTETETGTAVPTAAAACTFTMTGLRPTNACSWNGMLTVYPSTTTLLAAVDCHGCRDVAVQNYHFACPDFIISGSTSVTTPSTRYETVCATPTAAASSASAAADGTEAGQG</sequence>
<organism evidence="3 4">
    <name type="scientific">Niveomyces insectorum RCEF 264</name>
    <dbReference type="NCBI Taxonomy" id="1081102"/>
    <lineage>
        <taxon>Eukaryota</taxon>
        <taxon>Fungi</taxon>
        <taxon>Dikarya</taxon>
        <taxon>Ascomycota</taxon>
        <taxon>Pezizomycotina</taxon>
        <taxon>Sordariomycetes</taxon>
        <taxon>Hypocreomycetidae</taxon>
        <taxon>Hypocreales</taxon>
        <taxon>Cordycipitaceae</taxon>
        <taxon>Niveomyces</taxon>
    </lineage>
</organism>
<feature type="signal peptide" evidence="2">
    <location>
        <begin position="1"/>
        <end position="18"/>
    </location>
</feature>
<gene>
    <name evidence="3" type="ORF">SPI_00129</name>
</gene>
<feature type="compositionally biased region" description="Acidic residues" evidence="1">
    <location>
        <begin position="87"/>
        <end position="108"/>
    </location>
</feature>
<accession>A0A167ZUV7</accession>
<reference evidence="3 4" key="1">
    <citation type="journal article" date="2016" name="Genome Biol. Evol.">
        <title>Divergent and convergent evolution of fungal pathogenicity.</title>
        <authorList>
            <person name="Shang Y."/>
            <person name="Xiao G."/>
            <person name="Zheng P."/>
            <person name="Cen K."/>
            <person name="Zhan S."/>
            <person name="Wang C."/>
        </authorList>
    </citation>
    <scope>NUCLEOTIDE SEQUENCE [LARGE SCALE GENOMIC DNA]</scope>
    <source>
        <strain evidence="3 4">RCEF 264</strain>
    </source>
</reference>
<keyword evidence="2" id="KW-0732">Signal</keyword>
<feature type="chain" id="PRO_5007895114" evidence="2">
    <location>
        <begin position="19"/>
        <end position="254"/>
    </location>
</feature>
<evidence type="ECO:0000256" key="2">
    <source>
        <dbReference type="SAM" id="SignalP"/>
    </source>
</evidence>
<dbReference type="OrthoDB" id="5233988at2759"/>
<keyword evidence="4" id="KW-1185">Reference proteome</keyword>
<comment type="caution">
    <text evidence="3">The sequence shown here is derived from an EMBL/GenBank/DDBJ whole genome shotgun (WGS) entry which is preliminary data.</text>
</comment>
<proteinExistence type="predicted"/>
<dbReference type="AlphaFoldDB" id="A0A167ZUV7"/>
<name>A0A167ZUV7_9HYPO</name>
<dbReference type="Proteomes" id="UP000076874">
    <property type="component" value="Unassembled WGS sequence"/>
</dbReference>
<evidence type="ECO:0000313" key="4">
    <source>
        <dbReference type="Proteomes" id="UP000076874"/>
    </source>
</evidence>
<evidence type="ECO:0000256" key="1">
    <source>
        <dbReference type="SAM" id="MobiDB-lite"/>
    </source>
</evidence>